<dbReference type="InterPro" id="IPR002575">
    <property type="entry name" value="Aminoglycoside_PTrfase"/>
</dbReference>
<name>A0ABP6Q8U8_9ACTN</name>
<proteinExistence type="predicted"/>
<evidence type="ECO:0000259" key="1">
    <source>
        <dbReference type="Pfam" id="PF01636"/>
    </source>
</evidence>
<evidence type="ECO:0000313" key="3">
    <source>
        <dbReference type="Proteomes" id="UP001501237"/>
    </source>
</evidence>
<dbReference type="RefSeq" id="WP_344827954.1">
    <property type="nucleotide sequence ID" value="NZ_BAAAUV010000006.1"/>
</dbReference>
<dbReference type="Proteomes" id="UP001501237">
    <property type="component" value="Unassembled WGS sequence"/>
</dbReference>
<dbReference type="EMBL" id="BAAAUV010000006">
    <property type="protein sequence ID" value="GAA3210976.1"/>
    <property type="molecule type" value="Genomic_DNA"/>
</dbReference>
<evidence type="ECO:0000313" key="2">
    <source>
        <dbReference type="EMBL" id="GAA3210976.1"/>
    </source>
</evidence>
<dbReference type="PANTHER" id="PTHR21310:SF42">
    <property type="entry name" value="BIFUNCTIONAL AAC_APH"/>
    <property type="match status" value="1"/>
</dbReference>
<protein>
    <submittedName>
        <fullName evidence="2">Aminoglycoside phosphotransferase family protein</fullName>
    </submittedName>
</protein>
<dbReference type="SUPFAM" id="SSF56112">
    <property type="entry name" value="Protein kinase-like (PK-like)"/>
    <property type="match status" value="1"/>
</dbReference>
<sequence length="301" mass="31764">MSDPWEPEWDVSPSLVGELLAEQFPEVARERIRLLGVGWDNVVYLVGDAWVFRFPRREIALAGVAREIDVLPGLAPSLPLPIPVPELVGTATGRFPRPWWGGRLVPGRELADAAVPEGSREELGVQVGRFLAALHATPPAPGLPADPMGRGDARKRAAMARRTLGSPAVRGVYEADSSIEDLLAAGESHPGGGARTVLSHGDLHLRHLLVGSDGTAAGVIDWGDLCVASPAVDLSLAYAGFTGTARAALLAEYGPLTEDEETTARVLALYLCVTLAGYAEATQRHALLEEAIAGIGRSVTA</sequence>
<dbReference type="Pfam" id="PF01636">
    <property type="entry name" value="APH"/>
    <property type="match status" value="1"/>
</dbReference>
<accession>A0ABP6Q8U8</accession>
<gene>
    <name evidence="2" type="ORF">GCM10010468_29310</name>
</gene>
<reference evidence="3" key="1">
    <citation type="journal article" date="2019" name="Int. J. Syst. Evol. Microbiol.">
        <title>The Global Catalogue of Microorganisms (GCM) 10K type strain sequencing project: providing services to taxonomists for standard genome sequencing and annotation.</title>
        <authorList>
            <consortium name="The Broad Institute Genomics Platform"/>
            <consortium name="The Broad Institute Genome Sequencing Center for Infectious Disease"/>
            <person name="Wu L."/>
            <person name="Ma J."/>
        </authorList>
    </citation>
    <scope>NUCLEOTIDE SEQUENCE [LARGE SCALE GENOMIC DNA]</scope>
    <source>
        <strain evidence="3">JCM 9377</strain>
    </source>
</reference>
<keyword evidence="3" id="KW-1185">Reference proteome</keyword>
<feature type="domain" description="Aminoglycoside phosphotransferase" evidence="1">
    <location>
        <begin position="32"/>
        <end position="254"/>
    </location>
</feature>
<dbReference type="Gene3D" id="3.30.200.20">
    <property type="entry name" value="Phosphorylase Kinase, domain 1"/>
    <property type="match status" value="1"/>
</dbReference>
<dbReference type="PANTHER" id="PTHR21310">
    <property type="entry name" value="AMINOGLYCOSIDE PHOSPHOTRANSFERASE-RELATED-RELATED"/>
    <property type="match status" value="1"/>
</dbReference>
<organism evidence="2 3">
    <name type="scientific">Actinocorallia longicatena</name>
    <dbReference type="NCBI Taxonomy" id="111803"/>
    <lineage>
        <taxon>Bacteria</taxon>
        <taxon>Bacillati</taxon>
        <taxon>Actinomycetota</taxon>
        <taxon>Actinomycetes</taxon>
        <taxon>Streptosporangiales</taxon>
        <taxon>Thermomonosporaceae</taxon>
        <taxon>Actinocorallia</taxon>
    </lineage>
</organism>
<dbReference type="InterPro" id="IPR011009">
    <property type="entry name" value="Kinase-like_dom_sf"/>
</dbReference>
<dbReference type="InterPro" id="IPR051678">
    <property type="entry name" value="AGP_Transferase"/>
</dbReference>
<comment type="caution">
    <text evidence="2">The sequence shown here is derived from an EMBL/GenBank/DDBJ whole genome shotgun (WGS) entry which is preliminary data.</text>
</comment>
<dbReference type="Gene3D" id="3.90.1200.10">
    <property type="match status" value="1"/>
</dbReference>